<sequence length="237" mass="26645">MLRTLYGFMIMWGYLFVSIPTLVRLKKLPSSMSVAERDEIVHKMPKHWAMKVVKSTGAKVEVNGLEHLPKGPVLFVSNHQGNFDIPLLMAHIPKPLGFISKIEVKKLPIISSWMELLPCVFMDRKDRRQAVKSIQVGADLLKAGHSLVIFPEGTRSKGGPISEFKTGSFKLATKSSVPIVPITIDGSYKLFEEKGNRFYPGNVTITVNKPIQSEDYEQISVKELSELVQNKIQENLK</sequence>
<evidence type="ECO:0000256" key="7">
    <source>
        <dbReference type="RuleBase" id="RU361267"/>
    </source>
</evidence>
<keyword evidence="4 7" id="KW-0808">Transferase</keyword>
<accession>A0A263BX84</accession>
<keyword evidence="5 7" id="KW-0443">Lipid metabolism</keyword>
<evidence type="ECO:0000256" key="4">
    <source>
        <dbReference type="ARBA" id="ARBA00022679"/>
    </source>
</evidence>
<comment type="caution">
    <text evidence="10">The sequence shown here is derived from an EMBL/GenBank/DDBJ whole genome shotgun (WGS) entry which is preliminary data.</text>
</comment>
<comment type="domain">
    <text evidence="7">The HXXXXD motif is essential for acyltransferase activity and may constitute the binding site for the phosphate moiety of the glycerol-3-phosphate.</text>
</comment>
<dbReference type="SMART" id="SM00563">
    <property type="entry name" value="PlsC"/>
    <property type="match status" value="1"/>
</dbReference>
<keyword evidence="6 7" id="KW-0012">Acyltransferase</keyword>
<keyword evidence="8" id="KW-0472">Membrane</keyword>
<dbReference type="InterPro" id="IPR004552">
    <property type="entry name" value="AGP_acyltrans"/>
</dbReference>
<reference evidence="11" key="1">
    <citation type="submission" date="2017-08" db="EMBL/GenBank/DDBJ databases">
        <authorList>
            <person name="Huang Z."/>
        </authorList>
    </citation>
    <scope>NUCLEOTIDE SEQUENCE [LARGE SCALE GENOMIC DNA]</scope>
    <source>
        <strain evidence="11">SA5d-4</strain>
    </source>
</reference>
<keyword evidence="3 7" id="KW-0444">Lipid biosynthesis</keyword>
<dbReference type="EC" id="2.3.1.51" evidence="7"/>
<evidence type="ECO:0000259" key="9">
    <source>
        <dbReference type="SMART" id="SM00563"/>
    </source>
</evidence>
<feature type="transmembrane region" description="Helical" evidence="8">
    <location>
        <begin position="6"/>
        <end position="23"/>
    </location>
</feature>
<evidence type="ECO:0000256" key="2">
    <source>
        <dbReference type="ARBA" id="ARBA00008655"/>
    </source>
</evidence>
<evidence type="ECO:0000256" key="5">
    <source>
        <dbReference type="ARBA" id="ARBA00023098"/>
    </source>
</evidence>
<gene>
    <name evidence="10" type="ORF">CIB95_01930</name>
</gene>
<keyword evidence="8" id="KW-1133">Transmembrane helix</keyword>
<proteinExistence type="inferred from homology"/>
<evidence type="ECO:0000256" key="3">
    <source>
        <dbReference type="ARBA" id="ARBA00022516"/>
    </source>
</evidence>
<protein>
    <recommendedName>
        <fullName evidence="7">1-acyl-sn-glycerol-3-phosphate acyltransferase</fullName>
        <ecNumber evidence="7">2.3.1.51</ecNumber>
    </recommendedName>
</protein>
<evidence type="ECO:0000256" key="1">
    <source>
        <dbReference type="ARBA" id="ARBA00005189"/>
    </source>
</evidence>
<dbReference type="GO" id="GO:0003841">
    <property type="term" value="F:1-acylglycerol-3-phosphate O-acyltransferase activity"/>
    <property type="evidence" value="ECO:0007669"/>
    <property type="project" value="UniProtKB-UniRule"/>
</dbReference>
<dbReference type="NCBIfam" id="TIGR00530">
    <property type="entry name" value="AGP_acyltrn"/>
    <property type="match status" value="1"/>
</dbReference>
<comment type="catalytic activity">
    <reaction evidence="7">
        <text>a 1-acyl-sn-glycero-3-phosphate + an acyl-CoA = a 1,2-diacyl-sn-glycero-3-phosphate + CoA</text>
        <dbReference type="Rhea" id="RHEA:19709"/>
        <dbReference type="ChEBI" id="CHEBI:57287"/>
        <dbReference type="ChEBI" id="CHEBI:57970"/>
        <dbReference type="ChEBI" id="CHEBI:58342"/>
        <dbReference type="ChEBI" id="CHEBI:58608"/>
        <dbReference type="EC" id="2.3.1.51"/>
    </reaction>
</comment>
<dbReference type="Proteomes" id="UP000217083">
    <property type="component" value="Unassembled WGS sequence"/>
</dbReference>
<keyword evidence="7" id="KW-0594">Phospholipid biosynthesis</keyword>
<dbReference type="AlphaFoldDB" id="A0A263BX84"/>
<dbReference type="SUPFAM" id="SSF69593">
    <property type="entry name" value="Glycerol-3-phosphate (1)-acyltransferase"/>
    <property type="match status" value="1"/>
</dbReference>
<dbReference type="GO" id="GO:0006654">
    <property type="term" value="P:phosphatidic acid biosynthetic process"/>
    <property type="evidence" value="ECO:0007669"/>
    <property type="project" value="TreeGrafter"/>
</dbReference>
<organism evidence="10 11">
    <name type="scientific">Lottiidibacillus patelloidae</name>
    <dbReference type="NCBI Taxonomy" id="2670334"/>
    <lineage>
        <taxon>Bacteria</taxon>
        <taxon>Bacillati</taxon>
        <taxon>Bacillota</taxon>
        <taxon>Bacilli</taxon>
        <taxon>Bacillales</taxon>
        <taxon>Bacillaceae</taxon>
        <taxon>Lottiidibacillus</taxon>
    </lineage>
</organism>
<feature type="domain" description="Phospholipid/glycerol acyltransferase" evidence="9">
    <location>
        <begin position="73"/>
        <end position="187"/>
    </location>
</feature>
<name>A0A263BX84_9BACI</name>
<keyword evidence="7" id="KW-1208">Phospholipid metabolism</keyword>
<dbReference type="PANTHER" id="PTHR10434:SF64">
    <property type="entry name" value="1-ACYL-SN-GLYCEROL-3-PHOSPHATE ACYLTRANSFERASE-RELATED"/>
    <property type="match status" value="1"/>
</dbReference>
<dbReference type="InterPro" id="IPR002123">
    <property type="entry name" value="Plipid/glycerol_acylTrfase"/>
</dbReference>
<dbReference type="EMBL" id="NPIA01000001">
    <property type="protein sequence ID" value="OZM58353.1"/>
    <property type="molecule type" value="Genomic_DNA"/>
</dbReference>
<evidence type="ECO:0000256" key="8">
    <source>
        <dbReference type="SAM" id="Phobius"/>
    </source>
</evidence>
<evidence type="ECO:0000256" key="6">
    <source>
        <dbReference type="ARBA" id="ARBA00023315"/>
    </source>
</evidence>
<reference evidence="10 11" key="2">
    <citation type="submission" date="2017-09" db="EMBL/GenBank/DDBJ databases">
        <title>Bacillus patelloidae sp. nov., isolated from the intestinal tract of a marine limpet.</title>
        <authorList>
            <person name="Liu R."/>
            <person name="Dong C."/>
            <person name="Shao Z."/>
        </authorList>
    </citation>
    <scope>NUCLEOTIDE SEQUENCE [LARGE SCALE GENOMIC DNA]</scope>
    <source>
        <strain evidence="10 11">SA5d-4</strain>
    </source>
</reference>
<keyword evidence="11" id="KW-1185">Reference proteome</keyword>
<dbReference type="RefSeq" id="WP_094921100.1">
    <property type="nucleotide sequence ID" value="NZ_NPIA01000001.1"/>
</dbReference>
<dbReference type="PANTHER" id="PTHR10434">
    <property type="entry name" value="1-ACYL-SN-GLYCEROL-3-PHOSPHATE ACYLTRANSFERASE"/>
    <property type="match status" value="1"/>
</dbReference>
<evidence type="ECO:0000313" key="11">
    <source>
        <dbReference type="Proteomes" id="UP000217083"/>
    </source>
</evidence>
<dbReference type="Pfam" id="PF01553">
    <property type="entry name" value="Acyltransferase"/>
    <property type="match status" value="1"/>
</dbReference>
<keyword evidence="8" id="KW-0812">Transmembrane</keyword>
<dbReference type="GO" id="GO:0016020">
    <property type="term" value="C:membrane"/>
    <property type="evidence" value="ECO:0007669"/>
    <property type="project" value="InterPro"/>
</dbReference>
<evidence type="ECO:0000313" key="10">
    <source>
        <dbReference type="EMBL" id="OZM58353.1"/>
    </source>
</evidence>
<comment type="pathway">
    <text evidence="1">Lipid metabolism.</text>
</comment>
<comment type="similarity">
    <text evidence="2 7">Belongs to the 1-acyl-sn-glycerol-3-phosphate acyltransferase family.</text>
</comment>
<dbReference type="CDD" id="cd07989">
    <property type="entry name" value="LPLAT_AGPAT-like"/>
    <property type="match status" value="1"/>
</dbReference>